<dbReference type="SUPFAM" id="SSF52540">
    <property type="entry name" value="P-loop containing nucleoside triphosphate hydrolases"/>
    <property type="match status" value="1"/>
</dbReference>
<evidence type="ECO:0000256" key="3">
    <source>
        <dbReference type="ARBA" id="ARBA00022723"/>
    </source>
</evidence>
<evidence type="ECO:0000256" key="8">
    <source>
        <dbReference type="ARBA" id="ARBA00049244"/>
    </source>
</evidence>
<keyword evidence="9 11" id="KW-0548">Nucleotidyltransferase</keyword>
<dbReference type="Pfam" id="PF12169">
    <property type="entry name" value="DNA_pol3_gamma3"/>
    <property type="match status" value="1"/>
</dbReference>
<dbReference type="InterPro" id="IPR027417">
    <property type="entry name" value="P-loop_NTPase"/>
</dbReference>
<dbReference type="PRINTS" id="PR00300">
    <property type="entry name" value="CLPPROTEASEA"/>
</dbReference>
<dbReference type="FunFam" id="1.10.8.60:FF:000013">
    <property type="entry name" value="DNA polymerase III subunit gamma/tau"/>
    <property type="match status" value="1"/>
</dbReference>
<reference evidence="11" key="1">
    <citation type="submission" date="2022-10" db="EMBL/GenBank/DDBJ databases">
        <authorList>
            <person name="Wei X."/>
        </authorList>
    </citation>
    <scope>NUCLEOTIDE SEQUENCE</scope>
    <source>
        <strain evidence="11">SD2</strain>
    </source>
</reference>
<dbReference type="InterPro" id="IPR022754">
    <property type="entry name" value="DNA_pol_III_gamma-3"/>
</dbReference>
<dbReference type="NCBIfam" id="NF004046">
    <property type="entry name" value="PRK05563.1"/>
    <property type="match status" value="1"/>
</dbReference>
<dbReference type="FunFam" id="3.40.50.300:FF:000014">
    <property type="entry name" value="DNA polymerase III subunit gamma/tau"/>
    <property type="match status" value="1"/>
</dbReference>
<dbReference type="InterPro" id="IPR050238">
    <property type="entry name" value="DNA_Rep/Repair_Clamp_Loader"/>
</dbReference>
<dbReference type="SMART" id="SM00382">
    <property type="entry name" value="AAA"/>
    <property type="match status" value="1"/>
</dbReference>
<dbReference type="GO" id="GO:0046872">
    <property type="term" value="F:metal ion binding"/>
    <property type="evidence" value="ECO:0007669"/>
    <property type="project" value="UniProtKB-KW"/>
</dbReference>
<keyword evidence="3" id="KW-0479">Metal-binding</keyword>
<evidence type="ECO:0000313" key="12">
    <source>
        <dbReference type="Proteomes" id="UP001164481"/>
    </source>
</evidence>
<name>A0AAX3F2B0_MYCSY</name>
<organism evidence="11 12">
    <name type="scientific">Mycoplasmopsis synoviae</name>
    <name type="common">Mycoplasma synoviae</name>
    <dbReference type="NCBI Taxonomy" id="2109"/>
    <lineage>
        <taxon>Bacteria</taxon>
        <taxon>Bacillati</taxon>
        <taxon>Mycoplasmatota</taxon>
        <taxon>Mycoplasmoidales</taxon>
        <taxon>Metamycoplasmataceae</taxon>
        <taxon>Mycoplasmopsis</taxon>
    </lineage>
</organism>
<dbReference type="RefSeq" id="WP_154221573.1">
    <property type="nucleotide sequence ID" value="NZ_CP034544.1"/>
</dbReference>
<proteinExistence type="inferred from homology"/>
<evidence type="ECO:0000256" key="1">
    <source>
        <dbReference type="ARBA" id="ARBA00006360"/>
    </source>
</evidence>
<gene>
    <name evidence="9 11" type="primary">dnaX</name>
    <name evidence="11" type="ORF">OIE46_00335</name>
</gene>
<dbReference type="GO" id="GO:0006261">
    <property type="term" value="P:DNA-templated DNA replication"/>
    <property type="evidence" value="ECO:0007669"/>
    <property type="project" value="TreeGrafter"/>
</dbReference>
<dbReference type="NCBIfam" id="TIGR02397">
    <property type="entry name" value="dnaX_nterm"/>
    <property type="match status" value="1"/>
</dbReference>
<dbReference type="CDD" id="cd00009">
    <property type="entry name" value="AAA"/>
    <property type="match status" value="1"/>
</dbReference>
<evidence type="ECO:0000256" key="5">
    <source>
        <dbReference type="ARBA" id="ARBA00022833"/>
    </source>
</evidence>
<dbReference type="InterPro" id="IPR003593">
    <property type="entry name" value="AAA+_ATPase"/>
</dbReference>
<keyword evidence="6 9" id="KW-0067">ATP-binding</keyword>
<dbReference type="AlphaFoldDB" id="A0AAX3F2B0"/>
<dbReference type="GO" id="GO:0009360">
    <property type="term" value="C:DNA polymerase III complex"/>
    <property type="evidence" value="ECO:0007669"/>
    <property type="project" value="InterPro"/>
</dbReference>
<dbReference type="Pfam" id="PF22608">
    <property type="entry name" value="DNAX_ATPase_lid"/>
    <property type="match status" value="1"/>
</dbReference>
<comment type="subunit">
    <text evidence="9">DNA polymerase III contains a core (composed of alpha, epsilon and theta chains) that associates with a tau subunit. This core dimerizes to form the POLIII' complex. PolIII' associates with the gamma complex (composed of gamma, delta, delta', psi and chi chains) and with the beta chain to form the complete DNA polymerase III complex.</text>
</comment>
<comment type="function">
    <text evidence="9">DNA polymerase III is a complex, multichain enzyme responsible for most of the replicative synthesis in bacteria. This DNA polymerase also exhibits 3' to 5' exonuclease activity.</text>
</comment>
<dbReference type="EMBL" id="CP107525">
    <property type="protein sequence ID" value="UZW64535.1"/>
    <property type="molecule type" value="Genomic_DNA"/>
</dbReference>
<keyword evidence="7 9" id="KW-0239">DNA-directed DNA polymerase</keyword>
<protein>
    <recommendedName>
        <fullName evidence="9">DNA polymerase III subunit gamma/tau</fullName>
        <ecNumber evidence="9">2.7.7.7</ecNumber>
    </recommendedName>
</protein>
<dbReference type="Gene3D" id="1.10.8.60">
    <property type="match status" value="1"/>
</dbReference>
<dbReference type="PANTHER" id="PTHR11669:SF0">
    <property type="entry name" value="PROTEIN STICHEL-LIKE 2"/>
    <property type="match status" value="1"/>
</dbReference>
<dbReference type="CDD" id="cd18137">
    <property type="entry name" value="HLD_clamp_pol_III_gamma_tau"/>
    <property type="match status" value="1"/>
</dbReference>
<dbReference type="Pfam" id="PF13177">
    <property type="entry name" value="DNA_pol3_delta2"/>
    <property type="match status" value="1"/>
</dbReference>
<dbReference type="PANTHER" id="PTHR11669">
    <property type="entry name" value="REPLICATION FACTOR C / DNA POLYMERASE III GAMMA-TAU SUBUNIT"/>
    <property type="match status" value="1"/>
</dbReference>
<comment type="similarity">
    <text evidence="1 9">Belongs to the DnaX/STICHEL family.</text>
</comment>
<dbReference type="InterPro" id="IPR045085">
    <property type="entry name" value="HLD_clamp_pol_III_gamma_tau"/>
</dbReference>
<sequence length="609" mass="70432">MKYKSLYRKYRPQNFHEIIGQDHIIQTLDNVISSEKIAHAFLFAGPKGTGKTSTARVFAKALNCSHSEVRSQICESCLNQNSGDIIEMDAASNTGVDEIRNLKENVDQFPFESKYKIYIIDEVHMLSKSAFNALLKTLEEPPSYVIFILATTDVQKVPITILSRVQSFNFRRISEKQIVAQLEDILNKENISFEKEALMLIAQLSSGGLRDALTIAEQISNFENNNITKESVRKNFGIASNDEIIQVLNDLYSKNISDVLKKLNDLKLWGIDPFLFVLNLISLVKEYLLFRKTGDDSFLNYYSEKELNDLKINDSFAYRVSSSLYDLLINVKRTEYPFEIIEVSFLKLLDENDFIAMQNEEKQFKQDFLSSIKELQKETKENKAKKEIKINLFENKTSSSTKESSDTINIVNPFEIDLGYLGEDEKDEPKAQVKLAKEIDLNFATWAIFINKQKNKDLIKRHEFQLKDFWHSVKDSALQEFQYFKSEMIDRLQVAASSDSYIVFNIKNDPASEKYKLYSPEKLKEITDSLNNNNYSYFLQNFSELAFGGYKHIFFISSSLKNELMAAKKDLNENFENLAFDKIEKDNLKTENNLVFKKNLEDLIFNKFG</sequence>
<evidence type="ECO:0000256" key="9">
    <source>
        <dbReference type="RuleBase" id="RU364063"/>
    </source>
</evidence>
<keyword evidence="4 9" id="KW-0547">Nucleotide-binding</keyword>
<dbReference type="InterPro" id="IPR001270">
    <property type="entry name" value="ClpA/B"/>
</dbReference>
<evidence type="ECO:0000256" key="6">
    <source>
        <dbReference type="ARBA" id="ARBA00022840"/>
    </source>
</evidence>
<feature type="domain" description="AAA+ ATPase" evidence="10">
    <location>
        <begin position="37"/>
        <end position="184"/>
    </location>
</feature>
<reference evidence="11" key="2">
    <citation type="submission" date="2022-11" db="EMBL/GenBank/DDBJ databases">
        <title>complete genomes of mycoplasma synoviae ZX313 strain and SD2 strain.</title>
        <authorList>
            <person name="Zhong Q."/>
        </authorList>
    </citation>
    <scope>NUCLEOTIDE SEQUENCE</scope>
    <source>
        <strain evidence="11">SD2</strain>
    </source>
</reference>
<dbReference type="EC" id="2.7.7.7" evidence="9"/>
<evidence type="ECO:0000259" key="10">
    <source>
        <dbReference type="SMART" id="SM00382"/>
    </source>
</evidence>
<evidence type="ECO:0000256" key="2">
    <source>
        <dbReference type="ARBA" id="ARBA00022705"/>
    </source>
</evidence>
<evidence type="ECO:0000256" key="4">
    <source>
        <dbReference type="ARBA" id="ARBA00022741"/>
    </source>
</evidence>
<dbReference type="GO" id="GO:0005524">
    <property type="term" value="F:ATP binding"/>
    <property type="evidence" value="ECO:0007669"/>
    <property type="project" value="UniProtKB-KW"/>
</dbReference>
<evidence type="ECO:0000256" key="7">
    <source>
        <dbReference type="ARBA" id="ARBA00022932"/>
    </source>
</evidence>
<dbReference type="Gene3D" id="3.40.50.300">
    <property type="entry name" value="P-loop containing nucleotide triphosphate hydrolases"/>
    <property type="match status" value="1"/>
</dbReference>
<dbReference type="Proteomes" id="UP001164481">
    <property type="component" value="Chromosome"/>
</dbReference>
<accession>A0AAX3F2B0</accession>
<evidence type="ECO:0000313" key="11">
    <source>
        <dbReference type="EMBL" id="UZW64535.1"/>
    </source>
</evidence>
<dbReference type="GO" id="GO:0003887">
    <property type="term" value="F:DNA-directed DNA polymerase activity"/>
    <property type="evidence" value="ECO:0007669"/>
    <property type="project" value="UniProtKB-KW"/>
</dbReference>
<keyword evidence="5" id="KW-0862">Zinc</keyword>
<comment type="catalytic activity">
    <reaction evidence="8 9">
        <text>DNA(n) + a 2'-deoxyribonucleoside 5'-triphosphate = DNA(n+1) + diphosphate</text>
        <dbReference type="Rhea" id="RHEA:22508"/>
        <dbReference type="Rhea" id="RHEA-COMP:17339"/>
        <dbReference type="Rhea" id="RHEA-COMP:17340"/>
        <dbReference type="ChEBI" id="CHEBI:33019"/>
        <dbReference type="ChEBI" id="CHEBI:61560"/>
        <dbReference type="ChEBI" id="CHEBI:173112"/>
        <dbReference type="EC" id="2.7.7.7"/>
    </reaction>
</comment>
<dbReference type="InterPro" id="IPR012763">
    <property type="entry name" value="DNA_pol_III_sug/sutau_N"/>
</dbReference>
<keyword evidence="2 9" id="KW-0235">DNA replication</keyword>
<keyword evidence="9 11" id="KW-0808">Transferase</keyword>